<sequence>MIDISVDKKQLVKIRKYVSDDRFREVLRKVLLAAGMELEDIIVENIKERATNTGALAQHWTVKDLSYDKVKVFTNMQYAPFVEYGTKPHRAPFEPILKWVQQQLRIRGKKSKGVAWAVWQKIAKQGTPEKRYLCDALEDFNLNKWIDELIRTWENV</sequence>
<evidence type="ECO:0008006" key="3">
    <source>
        <dbReference type="Google" id="ProtNLM"/>
    </source>
</evidence>
<dbReference type="RefSeq" id="WP_184618636.1">
    <property type="nucleotide sequence ID" value="NZ_JACHEX010000001.1"/>
</dbReference>
<comment type="caution">
    <text evidence="1">The sequence shown here is derived from an EMBL/GenBank/DDBJ whole genome shotgun (WGS) entry which is preliminary data.</text>
</comment>
<dbReference type="AlphaFoldDB" id="A0A841GR17"/>
<dbReference type="InterPro" id="IPR010064">
    <property type="entry name" value="HK97-gp10_tail"/>
</dbReference>
<dbReference type="Proteomes" id="UP000555828">
    <property type="component" value="Unassembled WGS sequence"/>
</dbReference>
<dbReference type="EMBL" id="JACHEX010000001">
    <property type="protein sequence ID" value="MBB6061888.1"/>
    <property type="molecule type" value="Genomic_DNA"/>
</dbReference>
<evidence type="ECO:0000313" key="2">
    <source>
        <dbReference type="Proteomes" id="UP000555828"/>
    </source>
</evidence>
<accession>A0A841GR17</accession>
<keyword evidence="2" id="KW-1185">Reference proteome</keyword>
<dbReference type="Pfam" id="PF04883">
    <property type="entry name" value="HK97-gp10_like"/>
    <property type="match status" value="1"/>
</dbReference>
<name>A0A841GR17_9BACT</name>
<reference evidence="1 2" key="1">
    <citation type="submission" date="2020-08" db="EMBL/GenBank/DDBJ databases">
        <title>Genomic Encyclopedia of Type Strains, Phase IV (KMG-IV): sequencing the most valuable type-strain genomes for metagenomic binning, comparative biology and taxonomic classification.</title>
        <authorList>
            <person name="Goeker M."/>
        </authorList>
    </citation>
    <scope>NUCLEOTIDE SEQUENCE [LARGE SCALE GENOMIC DNA]</scope>
    <source>
        <strain evidence="1 2">DSM 13481</strain>
    </source>
</reference>
<gene>
    <name evidence="1" type="ORF">HNP65_000310</name>
</gene>
<proteinExistence type="predicted"/>
<organism evidence="1 2">
    <name type="scientific">Thermosipho japonicus</name>
    <dbReference type="NCBI Taxonomy" id="90323"/>
    <lineage>
        <taxon>Bacteria</taxon>
        <taxon>Thermotogati</taxon>
        <taxon>Thermotogota</taxon>
        <taxon>Thermotogae</taxon>
        <taxon>Thermotogales</taxon>
        <taxon>Fervidobacteriaceae</taxon>
        <taxon>Thermosipho</taxon>
    </lineage>
</organism>
<protein>
    <recommendedName>
        <fullName evidence="3">HK97 gp10 family phage protein</fullName>
    </recommendedName>
</protein>
<evidence type="ECO:0000313" key="1">
    <source>
        <dbReference type="EMBL" id="MBB6061888.1"/>
    </source>
</evidence>